<evidence type="ECO:0000256" key="1">
    <source>
        <dbReference type="ARBA" id="ARBA00009617"/>
    </source>
</evidence>
<dbReference type="RefSeq" id="WP_182298046.1">
    <property type="nucleotide sequence ID" value="NZ_CP059851.1"/>
</dbReference>
<feature type="transmembrane region" description="Helical" evidence="2">
    <location>
        <begin position="329"/>
        <end position="349"/>
    </location>
</feature>
<dbReference type="InterPro" id="IPR036259">
    <property type="entry name" value="MFS_trans_sf"/>
</dbReference>
<keyword evidence="2" id="KW-0812">Transmembrane</keyword>
<feature type="transmembrane region" description="Helical" evidence="2">
    <location>
        <begin position="53"/>
        <end position="74"/>
    </location>
</feature>
<accession>A0A7G5ILI1</accession>
<feature type="transmembrane region" description="Helical" evidence="2">
    <location>
        <begin position="241"/>
        <end position="266"/>
    </location>
</feature>
<feature type="transmembrane region" description="Helical" evidence="2">
    <location>
        <begin position="25"/>
        <end position="47"/>
    </location>
</feature>
<dbReference type="PANTHER" id="PTHR11328">
    <property type="entry name" value="MAJOR FACILITATOR SUPERFAMILY DOMAIN-CONTAINING PROTEIN"/>
    <property type="match status" value="1"/>
</dbReference>
<dbReference type="PANTHER" id="PTHR11328:SF24">
    <property type="entry name" value="MAJOR FACILITATOR SUPERFAMILY (MFS) PROFILE DOMAIN-CONTAINING PROTEIN"/>
    <property type="match status" value="1"/>
</dbReference>
<proteinExistence type="inferred from homology"/>
<keyword evidence="2" id="KW-1133">Transmembrane helix</keyword>
<keyword evidence="2" id="KW-0472">Membrane</keyword>
<keyword evidence="4" id="KW-1185">Reference proteome</keyword>
<feature type="transmembrane region" description="Helical" evidence="2">
    <location>
        <begin position="192"/>
        <end position="214"/>
    </location>
</feature>
<gene>
    <name evidence="3" type="ORF">H3309_07145</name>
</gene>
<reference evidence="3 4" key="1">
    <citation type="submission" date="2020-07" db="EMBL/GenBank/DDBJ databases">
        <title>Complete genome sequence for Sandaracinobacter sp. M6.</title>
        <authorList>
            <person name="Tang Y."/>
            <person name="Liu Q."/>
            <person name="Guo Z."/>
            <person name="Lei P."/>
            <person name="Huang B."/>
        </authorList>
    </citation>
    <scope>NUCLEOTIDE SEQUENCE [LARGE SCALE GENOMIC DNA]</scope>
    <source>
        <strain evidence="3 4">M6</strain>
    </source>
</reference>
<dbReference type="KEGG" id="sand:H3309_07145"/>
<dbReference type="Pfam" id="PF13347">
    <property type="entry name" value="MFS_2"/>
    <property type="match status" value="1"/>
</dbReference>
<evidence type="ECO:0000313" key="4">
    <source>
        <dbReference type="Proteomes" id="UP000515292"/>
    </source>
</evidence>
<dbReference type="InterPro" id="IPR039672">
    <property type="entry name" value="MFS_2"/>
</dbReference>
<feature type="transmembrane region" description="Helical" evidence="2">
    <location>
        <begin position="164"/>
        <end position="180"/>
    </location>
</feature>
<name>A0A7G5ILI1_9SPHN</name>
<feature type="transmembrane region" description="Helical" evidence="2">
    <location>
        <begin position="272"/>
        <end position="293"/>
    </location>
</feature>
<sequence length="461" mass="50026">MAVIPSSPSKEHGGLNGRTITTAQMIAFGTIQLPLGAIGLPIAIYLAPLYSGQFGLALQLIGVALIIARFSDFVTDPIIGILTDRWRPAIGRRRIWLLLGTIVMMIGVFLLFRPFPGVGIVYFVSAVSTVYLGYTMILLPYAAWSAELSPDYHVRTRISSISQFFSILGLIASTLIPAYVQSRPGATSADVMAAISLFVLIMLPLTATILFLTVPEPEAPIRRTRFDLRATLRTLASNRPFVRITLVLLVATTGEVFRQTITVFFARDVVGVTNIGIVYFFYFAAALVMVPAWTWLARRVEKHRALTLALVIVAMTNACMFLVGQGQTVLFTALFVLKGACYGAVLLLPHAMVADTVDIDTAQTLDRQQGIFYAAIAMVQKMGYALGAGLPLLILGAASYRSAGETQPEPLFVLTVSYSLVPAVLVLCAAAMAWNYPLTADRQRQLRDEIDARTADATAGP</sequence>
<evidence type="ECO:0000313" key="3">
    <source>
        <dbReference type="EMBL" id="QMW24223.1"/>
    </source>
</evidence>
<dbReference type="GO" id="GO:0015293">
    <property type="term" value="F:symporter activity"/>
    <property type="evidence" value="ECO:0007669"/>
    <property type="project" value="InterPro"/>
</dbReference>
<dbReference type="GO" id="GO:0005886">
    <property type="term" value="C:plasma membrane"/>
    <property type="evidence" value="ECO:0007669"/>
    <property type="project" value="TreeGrafter"/>
</dbReference>
<evidence type="ECO:0000256" key="2">
    <source>
        <dbReference type="SAM" id="Phobius"/>
    </source>
</evidence>
<dbReference type="GO" id="GO:0008643">
    <property type="term" value="P:carbohydrate transport"/>
    <property type="evidence" value="ECO:0007669"/>
    <property type="project" value="InterPro"/>
</dbReference>
<protein>
    <submittedName>
        <fullName evidence="3">MFS transporter</fullName>
    </submittedName>
</protein>
<dbReference type="AlphaFoldDB" id="A0A7G5ILI1"/>
<dbReference type="SUPFAM" id="SSF103473">
    <property type="entry name" value="MFS general substrate transporter"/>
    <property type="match status" value="1"/>
</dbReference>
<comment type="similarity">
    <text evidence="1">Belongs to the sodium:galactoside symporter (TC 2.A.2) family.</text>
</comment>
<feature type="transmembrane region" description="Helical" evidence="2">
    <location>
        <begin position="120"/>
        <end position="143"/>
    </location>
</feature>
<feature type="transmembrane region" description="Helical" evidence="2">
    <location>
        <begin position="305"/>
        <end position="323"/>
    </location>
</feature>
<feature type="transmembrane region" description="Helical" evidence="2">
    <location>
        <begin position="370"/>
        <end position="399"/>
    </location>
</feature>
<feature type="transmembrane region" description="Helical" evidence="2">
    <location>
        <begin position="95"/>
        <end position="114"/>
    </location>
</feature>
<dbReference type="EMBL" id="CP059851">
    <property type="protein sequence ID" value="QMW24223.1"/>
    <property type="molecule type" value="Genomic_DNA"/>
</dbReference>
<dbReference type="Gene3D" id="1.20.1250.20">
    <property type="entry name" value="MFS general substrate transporter like domains"/>
    <property type="match status" value="2"/>
</dbReference>
<organism evidence="3 4">
    <name type="scientific">Sandaracinobacteroides saxicola</name>
    <dbReference type="NCBI Taxonomy" id="2759707"/>
    <lineage>
        <taxon>Bacteria</taxon>
        <taxon>Pseudomonadati</taxon>
        <taxon>Pseudomonadota</taxon>
        <taxon>Alphaproteobacteria</taxon>
        <taxon>Sphingomonadales</taxon>
        <taxon>Sphingosinicellaceae</taxon>
        <taxon>Sandaracinobacteroides</taxon>
    </lineage>
</organism>
<feature type="transmembrane region" description="Helical" evidence="2">
    <location>
        <begin position="411"/>
        <end position="434"/>
    </location>
</feature>
<dbReference type="Proteomes" id="UP000515292">
    <property type="component" value="Chromosome"/>
</dbReference>